<dbReference type="Gene3D" id="2.170.130.10">
    <property type="entry name" value="TonB-dependent receptor, plug domain"/>
    <property type="match status" value="1"/>
</dbReference>
<dbReference type="PANTHER" id="PTHR30069">
    <property type="entry name" value="TONB-DEPENDENT OUTER MEMBRANE RECEPTOR"/>
    <property type="match status" value="1"/>
</dbReference>
<evidence type="ECO:0000256" key="10">
    <source>
        <dbReference type="PROSITE-ProRule" id="PRU01360"/>
    </source>
</evidence>
<feature type="signal peptide" evidence="12">
    <location>
        <begin position="1"/>
        <end position="19"/>
    </location>
</feature>
<dbReference type="InterPro" id="IPR012910">
    <property type="entry name" value="Plug_dom"/>
</dbReference>
<keyword evidence="5 12" id="KW-0732">Signal</keyword>
<dbReference type="AlphaFoldDB" id="A0A6J4IXT3"/>
<dbReference type="Gene3D" id="2.40.170.20">
    <property type="entry name" value="TonB-dependent receptor, beta-barrel domain"/>
    <property type="match status" value="1"/>
</dbReference>
<keyword evidence="9 10" id="KW-0998">Cell outer membrane</keyword>
<evidence type="ECO:0000259" key="14">
    <source>
        <dbReference type="Pfam" id="PF07715"/>
    </source>
</evidence>
<dbReference type="InterPro" id="IPR036942">
    <property type="entry name" value="Beta-barrel_TonB_sf"/>
</dbReference>
<dbReference type="InterPro" id="IPR037066">
    <property type="entry name" value="Plug_dom_sf"/>
</dbReference>
<sequence>MFKLIFFIVLPLFSAPAWAQVADSMVTSRQLKEVTVRGYISKQPYLTTPASVAILNAAQLQSQAEESLLPALNTLPGVRLEERSPGSYRLSLRGSLLRSPFGVRNVKVYIDDFPLTDAGGNTYLNLLDPRSIQRLEILKGPDGSLFGANSGGVVLLDLIGQSTANTEGAVRVSSGSYGLVHENIALQKQHSQGQFNFQQGFQRSDGYRENTAMRRHYLQAAEKWQYNRKNQLRFFSFYSDLKYETPGGLTLAQFQENPRQARPAAGPNPGAAEQKARIENKTLFGGISHEAQLTARLRQVVALFGSHTNYLNPFITNYETRQEGNYGMRTYLEWTSLPTKPLSWKWNLGLEGQQARQQITNAVNNRGEKGIRQASDKLTARQAFYFTRFTTTIFQKVTAEAAVSLNYFALKYRGYRYDKLDFPADTLAGNKTFSPTWMPRVAVSYAINPSLAWRASASRGYSPPTIAEIRPSNTLINPQLAAENGWNYETGFRYSPARNRFQADVSVFNFQLQQAIARRVEEGGAEYFVNAGGTNQSGVEALFHAWLLPYREKGWVRSLQWNNSYTYSHFRFVDYKSNEDDFSGNQLTGVPQHVWVSGLVARLPFSLQVAAQYTYTDRLPLNDANSAFADSYHLVQAKVSWEKPLSDQNRLDAFAGADNLLNQSYSLGNDINAFGGRFYNPAPLRNFYIGLSLAFR</sequence>
<dbReference type="GO" id="GO:0044718">
    <property type="term" value="P:siderophore transmembrane transport"/>
    <property type="evidence" value="ECO:0007669"/>
    <property type="project" value="TreeGrafter"/>
</dbReference>
<dbReference type="SUPFAM" id="SSF56935">
    <property type="entry name" value="Porins"/>
    <property type="match status" value="1"/>
</dbReference>
<dbReference type="GO" id="GO:0015344">
    <property type="term" value="F:siderophore uptake transmembrane transporter activity"/>
    <property type="evidence" value="ECO:0007669"/>
    <property type="project" value="TreeGrafter"/>
</dbReference>
<name>A0A6J4IXT3_9BACT</name>
<protein>
    <submittedName>
        <fullName evidence="15">TonB-dependent receptor</fullName>
    </submittedName>
</protein>
<dbReference type="PANTHER" id="PTHR30069:SF29">
    <property type="entry name" value="HEMOGLOBIN AND HEMOGLOBIN-HAPTOGLOBIN-BINDING PROTEIN 1-RELATED"/>
    <property type="match status" value="1"/>
</dbReference>
<evidence type="ECO:0000256" key="3">
    <source>
        <dbReference type="ARBA" id="ARBA00022452"/>
    </source>
</evidence>
<keyword evidence="7 10" id="KW-0472">Membrane</keyword>
<evidence type="ECO:0000256" key="11">
    <source>
        <dbReference type="RuleBase" id="RU003357"/>
    </source>
</evidence>
<evidence type="ECO:0000256" key="1">
    <source>
        <dbReference type="ARBA" id="ARBA00004571"/>
    </source>
</evidence>
<keyword evidence="3 10" id="KW-1134">Transmembrane beta strand</keyword>
<keyword evidence="8 15" id="KW-0675">Receptor</keyword>
<dbReference type="InterPro" id="IPR039426">
    <property type="entry name" value="TonB-dep_rcpt-like"/>
</dbReference>
<evidence type="ECO:0000256" key="2">
    <source>
        <dbReference type="ARBA" id="ARBA00022448"/>
    </source>
</evidence>
<dbReference type="GO" id="GO:0009279">
    <property type="term" value="C:cell outer membrane"/>
    <property type="evidence" value="ECO:0007669"/>
    <property type="project" value="UniProtKB-SubCell"/>
</dbReference>
<evidence type="ECO:0000256" key="9">
    <source>
        <dbReference type="ARBA" id="ARBA00023237"/>
    </source>
</evidence>
<accession>A0A6J4IXT3</accession>
<keyword evidence="6 11" id="KW-0798">TonB box</keyword>
<evidence type="ECO:0000256" key="8">
    <source>
        <dbReference type="ARBA" id="ARBA00023170"/>
    </source>
</evidence>
<dbReference type="EMBL" id="CADCTJ010000779">
    <property type="protein sequence ID" value="CAA9265201.1"/>
    <property type="molecule type" value="Genomic_DNA"/>
</dbReference>
<reference evidence="15" key="1">
    <citation type="submission" date="2020-02" db="EMBL/GenBank/DDBJ databases">
        <authorList>
            <person name="Meier V. D."/>
        </authorList>
    </citation>
    <scope>NUCLEOTIDE SEQUENCE</scope>
    <source>
        <strain evidence="15">AVDCRST_MAG95</strain>
    </source>
</reference>
<keyword evidence="4 10" id="KW-0812">Transmembrane</keyword>
<evidence type="ECO:0000256" key="5">
    <source>
        <dbReference type="ARBA" id="ARBA00022729"/>
    </source>
</evidence>
<evidence type="ECO:0000259" key="13">
    <source>
        <dbReference type="Pfam" id="PF00593"/>
    </source>
</evidence>
<comment type="subcellular location">
    <subcellularLocation>
        <location evidence="1 10">Cell outer membrane</location>
        <topology evidence="1 10">Multi-pass membrane protein</topology>
    </subcellularLocation>
</comment>
<evidence type="ECO:0000256" key="7">
    <source>
        <dbReference type="ARBA" id="ARBA00023136"/>
    </source>
</evidence>
<feature type="chain" id="PRO_5027044804" evidence="12">
    <location>
        <begin position="20"/>
        <end position="696"/>
    </location>
</feature>
<organism evidence="15">
    <name type="scientific">uncultured Adhaeribacter sp</name>
    <dbReference type="NCBI Taxonomy" id="448109"/>
    <lineage>
        <taxon>Bacteria</taxon>
        <taxon>Pseudomonadati</taxon>
        <taxon>Bacteroidota</taxon>
        <taxon>Cytophagia</taxon>
        <taxon>Cytophagales</taxon>
        <taxon>Hymenobacteraceae</taxon>
        <taxon>Adhaeribacter</taxon>
        <taxon>environmental samples</taxon>
    </lineage>
</organism>
<dbReference type="Pfam" id="PF00593">
    <property type="entry name" value="TonB_dep_Rec_b-barrel"/>
    <property type="match status" value="1"/>
</dbReference>
<dbReference type="PROSITE" id="PS52016">
    <property type="entry name" value="TONB_DEPENDENT_REC_3"/>
    <property type="match status" value="1"/>
</dbReference>
<evidence type="ECO:0000256" key="4">
    <source>
        <dbReference type="ARBA" id="ARBA00022692"/>
    </source>
</evidence>
<evidence type="ECO:0000313" key="15">
    <source>
        <dbReference type="EMBL" id="CAA9265201.1"/>
    </source>
</evidence>
<dbReference type="Pfam" id="PF07715">
    <property type="entry name" value="Plug"/>
    <property type="match status" value="1"/>
</dbReference>
<feature type="domain" description="TonB-dependent receptor plug" evidence="14">
    <location>
        <begin position="47"/>
        <end position="153"/>
    </location>
</feature>
<evidence type="ECO:0000256" key="12">
    <source>
        <dbReference type="SAM" id="SignalP"/>
    </source>
</evidence>
<dbReference type="InterPro" id="IPR000531">
    <property type="entry name" value="Beta-barrel_TonB"/>
</dbReference>
<feature type="domain" description="TonB-dependent receptor-like beta-barrel" evidence="13">
    <location>
        <begin position="224"/>
        <end position="660"/>
    </location>
</feature>
<comment type="similarity">
    <text evidence="10 11">Belongs to the TonB-dependent receptor family.</text>
</comment>
<gene>
    <name evidence="15" type="ORF">AVDCRST_MAG95-2488</name>
</gene>
<proteinExistence type="inferred from homology"/>
<evidence type="ECO:0000256" key="6">
    <source>
        <dbReference type="ARBA" id="ARBA00023077"/>
    </source>
</evidence>
<keyword evidence="2 10" id="KW-0813">Transport</keyword>